<dbReference type="PANTHER" id="PTHR33371:SF15">
    <property type="entry name" value="LIPOPROTEIN LPRN"/>
    <property type="match status" value="1"/>
</dbReference>
<evidence type="ECO:0000256" key="1">
    <source>
        <dbReference type="SAM" id="MobiDB-lite"/>
    </source>
</evidence>
<evidence type="ECO:0000313" key="5">
    <source>
        <dbReference type="Proteomes" id="UP001142292"/>
    </source>
</evidence>
<dbReference type="Pfam" id="PF11887">
    <property type="entry name" value="Mce4_CUP1"/>
    <property type="match status" value="1"/>
</dbReference>
<evidence type="ECO:0000313" key="4">
    <source>
        <dbReference type="EMBL" id="GLJ68694.1"/>
    </source>
</evidence>
<name>A0ABQ5SXI1_9ACTN</name>
<reference evidence="4" key="2">
    <citation type="submission" date="2023-01" db="EMBL/GenBank/DDBJ databases">
        <authorList>
            <person name="Sun Q."/>
            <person name="Evtushenko L."/>
        </authorList>
    </citation>
    <scope>NUCLEOTIDE SEQUENCE</scope>
    <source>
        <strain evidence="4">VKM Ac-1246</strain>
    </source>
</reference>
<dbReference type="EMBL" id="BSEL01000005">
    <property type="protein sequence ID" value="GLJ68694.1"/>
    <property type="molecule type" value="Genomic_DNA"/>
</dbReference>
<proteinExistence type="predicted"/>
<evidence type="ECO:0000259" key="2">
    <source>
        <dbReference type="Pfam" id="PF02470"/>
    </source>
</evidence>
<keyword evidence="5" id="KW-1185">Reference proteome</keyword>
<evidence type="ECO:0008006" key="6">
    <source>
        <dbReference type="Google" id="ProtNLM"/>
    </source>
</evidence>
<dbReference type="InterPro" id="IPR005693">
    <property type="entry name" value="Mce"/>
</dbReference>
<gene>
    <name evidence="4" type="ORF">GCM10017579_27300</name>
</gene>
<dbReference type="Proteomes" id="UP001142292">
    <property type="component" value="Unassembled WGS sequence"/>
</dbReference>
<dbReference type="NCBIfam" id="TIGR00996">
    <property type="entry name" value="Mtu_fam_mce"/>
    <property type="match status" value="1"/>
</dbReference>
<feature type="compositionally biased region" description="Low complexity" evidence="1">
    <location>
        <begin position="375"/>
        <end position="449"/>
    </location>
</feature>
<reference evidence="4" key="1">
    <citation type="journal article" date="2014" name="Int. J. Syst. Evol. Microbiol.">
        <title>Complete genome of a new Firmicutes species belonging to the dominant human colonic microbiota ('Ruminococcus bicirculans') reveals two chromosomes and a selective capacity to utilize plant glucans.</title>
        <authorList>
            <consortium name="NISC Comparative Sequencing Program"/>
            <person name="Wegmann U."/>
            <person name="Louis P."/>
            <person name="Goesmann A."/>
            <person name="Henrissat B."/>
            <person name="Duncan S.H."/>
            <person name="Flint H.J."/>
        </authorList>
    </citation>
    <scope>NUCLEOTIDE SEQUENCE</scope>
    <source>
        <strain evidence="4">VKM Ac-1246</strain>
    </source>
</reference>
<sequence length="461" mass="47433">MMTGTARRSSLSRPLAAVLAAGALVLSGCGLGAIGGGVYDAPLPGGADVGDDPITLEAEFADVLDLVPQSSVKVDNVAVGRVSKIRLAEDGRSARVSLVVRDDVELPAGTTARLQQTSLLGEKYVALIRPSAPVAGEPLADGAVLGRGDNDAAAQVEEVLGALSMVLNSGGVAQFQEISRELQKVSDGRPEEIKAFLKEIDRFVSVLDSRSESITSAIDSLNELAVTLEKDKDKIASALDGLSPGMQVLVDQRPQLIAMLEALDRLSKVTIRTLDQAQDDIVADLKLLDPILDQLAKAGSDLPYALEVLFTYPFPDEVLNAIRGDYMNLFLVTNFRTPAGCRTKGCEWLQPEGDDVFGGASSRSGQSSDAPPGLLPSTTSPVPGSSSPSIPGESILPSDGWSSSDPSGSGSPSSPGSPSGSTDPSDPGSPSESPTESGSASSETSPESGADAGTGSTEGSE</sequence>
<dbReference type="InterPro" id="IPR024516">
    <property type="entry name" value="Mce_C"/>
</dbReference>
<protein>
    <recommendedName>
        <fullName evidence="6">Virulence factor Mce</fullName>
    </recommendedName>
</protein>
<comment type="caution">
    <text evidence="4">The sequence shown here is derived from an EMBL/GenBank/DDBJ whole genome shotgun (WGS) entry which is preliminary data.</text>
</comment>
<dbReference type="InterPro" id="IPR003399">
    <property type="entry name" value="Mce/MlaD"/>
</dbReference>
<feature type="domain" description="Mce/MlaD" evidence="2">
    <location>
        <begin position="53"/>
        <end position="128"/>
    </location>
</feature>
<dbReference type="InterPro" id="IPR052336">
    <property type="entry name" value="MlaD_Phospholipid_Transporter"/>
</dbReference>
<organism evidence="4 5">
    <name type="scientific">Nocardioides luteus</name>
    <dbReference type="NCBI Taxonomy" id="1844"/>
    <lineage>
        <taxon>Bacteria</taxon>
        <taxon>Bacillati</taxon>
        <taxon>Actinomycetota</taxon>
        <taxon>Actinomycetes</taxon>
        <taxon>Propionibacteriales</taxon>
        <taxon>Nocardioidaceae</taxon>
        <taxon>Nocardioides</taxon>
    </lineage>
</organism>
<evidence type="ECO:0000259" key="3">
    <source>
        <dbReference type="Pfam" id="PF11887"/>
    </source>
</evidence>
<dbReference type="PROSITE" id="PS51257">
    <property type="entry name" value="PROKAR_LIPOPROTEIN"/>
    <property type="match status" value="1"/>
</dbReference>
<feature type="domain" description="Mammalian cell entry C-terminal" evidence="3">
    <location>
        <begin position="136"/>
        <end position="308"/>
    </location>
</feature>
<dbReference type="Pfam" id="PF02470">
    <property type="entry name" value="MlaD"/>
    <property type="match status" value="1"/>
</dbReference>
<dbReference type="PANTHER" id="PTHR33371">
    <property type="entry name" value="INTERMEMBRANE PHOSPHOLIPID TRANSPORT SYSTEM BINDING PROTEIN MLAD-RELATED"/>
    <property type="match status" value="1"/>
</dbReference>
<accession>A0ABQ5SXI1</accession>
<feature type="region of interest" description="Disordered" evidence="1">
    <location>
        <begin position="352"/>
        <end position="461"/>
    </location>
</feature>